<dbReference type="PROSITE" id="PS50893">
    <property type="entry name" value="ABC_TRANSPORTER_2"/>
    <property type="match status" value="2"/>
</dbReference>
<accession>V9SCT2</accession>
<feature type="domain" description="ABC transporter" evidence="16">
    <location>
        <begin position="1035"/>
        <end position="1273"/>
    </location>
</feature>
<sequence length="1279" mass="140339">MVILFGEITDTFVLSSSSSPNCPSNVTSQCNSTPFLDGVTRFGQGTAIIGLINFITSYIFVTSLNYTAERQVYRIRKDFFRALLHQDIGWFDTHETGDFATKITDDLNKLQEGIGEKIGLFVFFITIFIASLVNAFLHGWELTLVILAAMPILMVAVGIIAKSQTALTVKEANAYSKAGVVAEEALSAIKTVMSFQGQEVEIKRFKNNLNDAQRTGIFRGVLTGVGGGLMWFIIYSSYAVAFWYGVKLILDDRELCQEDPDHCVIRYGPSNLLIVFFSVLMGAMNIGQASPYVEAFAIARGAANSIFEIMANKPSISRVSYDPATTNRAPLQGRIAFRNVEFSYPSRPSVRVLSGLSFEATPGKTLALVGPSGCGKSTVIQLVQRFYDPASGEVMVDDVDIRDMDPNWLRSHIGIVGQEPVLFECSIRDNICVGLEDEVSDEDLDETCKAANAYDFIQRLPKKYDTLVGEKGSLLSGGQKQRIAIARALIRKPSILLLDEASSALDSHSEAIVQSALDRARRGRTTIVVAHRLSTIRSADAILVMKDGLREDYGTHESLMKMKEGLYFSLVEAQDGSSSKEEEEGPLFNPELGYEEEDEIHDLEQVENEMNSMTYGSISGGSSWNRRHHFVRPALERRHSTGSAYSEDSLKIEDALDVAGSAIGIARIGSRQTRRMSANVGVDPESQEEEQQHQIGFLSVLRENSNEWIYILVGCLASVVMGASMPVYAHLFGEVLGVLSASTEDARRDSVTYSLYFLLVGIVVGLSMFMQIFMFSVSGELLTAKLRVKAFQAMLMQEVSWYDDPGNSTGALCARLSADASAVQGATGSRLGTIIQVTLTIIMSVSAAVYFNVKLGLVGTLFVPFVLIGAWFQAKIIASQDNLEKESLARSAHLAVEAINGIRTVIGLRLENTFHSKYSEELQKPHESAIRNSHIRGIIFGFAQSIPFFAYSGTMYYGGILVDSDGLPYKNVFKVAETLILGTLMVGQATAFGPNYTKARIAANRIFKLLRRQPLIRSDIEPGSDEKALELKGNLDFLSAGFTYPSRKAVKVLRDLKMSIKSGQNIAIVGPSGCGKSTIIQLIQKFYDLNSGKLEFDGREASSVNVKWLRSHMGIVSQEPNLFNRSIADNIRYGRNQDVISMESVIQAAKDANIHSFVASLPQGYDTRVGSGGTMLSGGQKQRIAIARALIRNPGVLLLDEATSALDTESEQTVQTALNKAMQNRTSITIAHRLSTIKNADKIFVLNQGRVAEVGSHDSLLLLKGFYYKLWTNGTQGKI</sequence>
<evidence type="ECO:0000256" key="15">
    <source>
        <dbReference type="SAM" id="Phobius"/>
    </source>
</evidence>
<comment type="catalytic activity">
    <reaction evidence="13">
        <text>ATP + H2O + xenobioticSide 1 = ADP + phosphate + xenobioticSide 2.</text>
        <dbReference type="EC" id="7.6.2.2"/>
    </reaction>
</comment>
<evidence type="ECO:0000256" key="14">
    <source>
        <dbReference type="SAM" id="MobiDB-lite"/>
    </source>
</evidence>
<dbReference type="InterPro" id="IPR039421">
    <property type="entry name" value="Type_1_exporter"/>
</dbReference>
<keyword evidence="10 15" id="KW-1133">Transmembrane helix</keyword>
<dbReference type="Pfam" id="PF00005">
    <property type="entry name" value="ABC_tran"/>
    <property type="match status" value="2"/>
</dbReference>
<evidence type="ECO:0000256" key="6">
    <source>
        <dbReference type="ARBA" id="ARBA00022737"/>
    </source>
</evidence>
<dbReference type="GO" id="GO:0008559">
    <property type="term" value="F:ABC-type xenobiotic transporter activity"/>
    <property type="evidence" value="ECO:0007669"/>
    <property type="project" value="UniProtKB-EC"/>
</dbReference>
<keyword evidence="8" id="KW-0067">ATP-binding</keyword>
<evidence type="ECO:0000256" key="5">
    <source>
        <dbReference type="ARBA" id="ARBA00022692"/>
    </source>
</evidence>
<evidence type="ECO:0000259" key="17">
    <source>
        <dbReference type="PROSITE" id="PS50929"/>
    </source>
</evidence>
<dbReference type="GO" id="GO:0015421">
    <property type="term" value="F:ABC-type oligopeptide transporter activity"/>
    <property type="evidence" value="ECO:0007669"/>
    <property type="project" value="TreeGrafter"/>
</dbReference>
<comment type="subcellular location">
    <subcellularLocation>
        <location evidence="1">Cell membrane</location>
        <topology evidence="1">Multi-pass membrane protein</topology>
    </subcellularLocation>
</comment>
<dbReference type="SMART" id="SM00382">
    <property type="entry name" value="AAA"/>
    <property type="match status" value="2"/>
</dbReference>
<dbReference type="AlphaFoldDB" id="V9SCT2"/>
<evidence type="ECO:0000256" key="7">
    <source>
        <dbReference type="ARBA" id="ARBA00022741"/>
    </source>
</evidence>
<feature type="domain" description="ABC transmembrane type-1" evidence="17">
    <location>
        <begin position="712"/>
        <end position="998"/>
    </location>
</feature>
<dbReference type="InterPro" id="IPR027417">
    <property type="entry name" value="P-loop_NTPase"/>
</dbReference>
<dbReference type="GO" id="GO:0097254">
    <property type="term" value="P:renal tubular secretion"/>
    <property type="evidence" value="ECO:0007669"/>
    <property type="project" value="UniProtKB-ARBA"/>
</dbReference>
<keyword evidence="9" id="KW-1278">Translocase</keyword>
<evidence type="ECO:0000256" key="12">
    <source>
        <dbReference type="ARBA" id="ARBA00023180"/>
    </source>
</evidence>
<dbReference type="GO" id="GO:0005743">
    <property type="term" value="C:mitochondrial inner membrane"/>
    <property type="evidence" value="ECO:0007669"/>
    <property type="project" value="TreeGrafter"/>
</dbReference>
<evidence type="ECO:0000256" key="3">
    <source>
        <dbReference type="ARBA" id="ARBA00012191"/>
    </source>
</evidence>
<evidence type="ECO:0000256" key="13">
    <source>
        <dbReference type="ARBA" id="ARBA00034018"/>
    </source>
</evidence>
<dbReference type="GO" id="GO:0016887">
    <property type="term" value="F:ATP hydrolysis activity"/>
    <property type="evidence" value="ECO:0007669"/>
    <property type="project" value="InterPro"/>
</dbReference>
<reference evidence="18" key="1">
    <citation type="submission" date="2013-09" db="EMBL/GenBank/DDBJ databases">
        <title>Caligus rogercresseyi P-glycoprotein gene (Cr-Pgp): Molecular characterization, transcription expression, and SNP discovery.</title>
        <authorList>
            <person name="Valenzuela-Munoz V."/>
            <person name="Nunez-Acuna G."/>
            <person name="Gallardo-Escarate C."/>
        </authorList>
    </citation>
    <scope>NUCLEOTIDE SEQUENCE</scope>
</reference>
<dbReference type="GO" id="GO:0005886">
    <property type="term" value="C:plasma membrane"/>
    <property type="evidence" value="ECO:0007669"/>
    <property type="project" value="UniProtKB-SubCell"/>
</dbReference>
<dbReference type="Pfam" id="PF00664">
    <property type="entry name" value="ABC_membrane"/>
    <property type="match status" value="2"/>
</dbReference>
<feature type="transmembrane region" description="Helical" evidence="15">
    <location>
        <begin position="118"/>
        <end position="137"/>
    </location>
</feature>
<dbReference type="CDD" id="cd18577">
    <property type="entry name" value="ABC_6TM_Pgp_ABCB1_D1_like"/>
    <property type="match status" value="1"/>
</dbReference>
<evidence type="ECO:0000259" key="16">
    <source>
        <dbReference type="PROSITE" id="PS50893"/>
    </source>
</evidence>
<feature type="domain" description="ABC transmembrane type-1" evidence="17">
    <location>
        <begin position="1"/>
        <end position="297"/>
    </location>
</feature>
<evidence type="ECO:0000256" key="8">
    <source>
        <dbReference type="ARBA" id="ARBA00022840"/>
    </source>
</evidence>
<dbReference type="FunFam" id="3.40.50.300:FF:000066">
    <property type="entry name" value="ABC transporter B family member 1"/>
    <property type="match status" value="1"/>
</dbReference>
<evidence type="ECO:0000256" key="2">
    <source>
        <dbReference type="ARBA" id="ARBA00007577"/>
    </source>
</evidence>
<evidence type="ECO:0000256" key="10">
    <source>
        <dbReference type="ARBA" id="ARBA00022989"/>
    </source>
</evidence>
<dbReference type="InterPro" id="IPR011527">
    <property type="entry name" value="ABC1_TM_dom"/>
</dbReference>
<dbReference type="FunFam" id="3.40.50.300:FF:000479">
    <property type="entry name" value="Multidrug resistance protein 1A"/>
    <property type="match status" value="1"/>
</dbReference>
<dbReference type="EMBL" id="KF704367">
    <property type="protein sequence ID" value="AHC54388.1"/>
    <property type="molecule type" value="mRNA"/>
</dbReference>
<dbReference type="PROSITE" id="PS00211">
    <property type="entry name" value="ABC_TRANSPORTER_1"/>
    <property type="match status" value="2"/>
</dbReference>
<keyword evidence="6" id="KW-0677">Repeat</keyword>
<keyword evidence="4" id="KW-0813">Transport</keyword>
<dbReference type="GO" id="GO:0005524">
    <property type="term" value="F:ATP binding"/>
    <property type="evidence" value="ECO:0007669"/>
    <property type="project" value="UniProtKB-KW"/>
</dbReference>
<feature type="transmembrane region" description="Helical" evidence="15">
    <location>
        <begin position="47"/>
        <end position="68"/>
    </location>
</feature>
<name>V9SCT2_CALRO</name>
<dbReference type="CDD" id="cd03249">
    <property type="entry name" value="ABC_MTABC3_MDL1_MDL2"/>
    <property type="match status" value="2"/>
</dbReference>
<organism evidence="18">
    <name type="scientific">Caligus rogercresseyi</name>
    <name type="common">Sea louse</name>
    <dbReference type="NCBI Taxonomy" id="217165"/>
    <lineage>
        <taxon>Eukaryota</taxon>
        <taxon>Metazoa</taxon>
        <taxon>Ecdysozoa</taxon>
        <taxon>Arthropoda</taxon>
        <taxon>Crustacea</taxon>
        <taxon>Multicrustacea</taxon>
        <taxon>Hexanauplia</taxon>
        <taxon>Copepoda</taxon>
        <taxon>Siphonostomatoida</taxon>
        <taxon>Caligidae</taxon>
        <taxon>Caligus</taxon>
    </lineage>
</organism>
<evidence type="ECO:0000256" key="4">
    <source>
        <dbReference type="ARBA" id="ARBA00022448"/>
    </source>
</evidence>
<feature type="domain" description="ABC transporter" evidence="16">
    <location>
        <begin position="335"/>
        <end position="572"/>
    </location>
</feature>
<keyword evidence="5 15" id="KW-0812">Transmembrane</keyword>
<feature type="transmembrane region" description="Helical" evidence="15">
    <location>
        <begin position="143"/>
        <end position="161"/>
    </location>
</feature>
<dbReference type="Gene3D" id="1.20.1560.10">
    <property type="entry name" value="ABC transporter type 1, transmembrane domain"/>
    <property type="match status" value="2"/>
</dbReference>
<keyword evidence="12" id="KW-0325">Glycoprotein</keyword>
<proteinExistence type="evidence at transcript level"/>
<dbReference type="SUPFAM" id="SSF90123">
    <property type="entry name" value="ABC transporter transmembrane region"/>
    <property type="match status" value="2"/>
</dbReference>
<dbReference type="InterPro" id="IPR036640">
    <property type="entry name" value="ABC1_TM_sf"/>
</dbReference>
<dbReference type="Gene3D" id="3.40.50.300">
    <property type="entry name" value="P-loop containing nucleotide triphosphate hydrolases"/>
    <property type="match status" value="2"/>
</dbReference>
<feature type="transmembrane region" description="Helical" evidence="15">
    <location>
        <begin position="753"/>
        <end position="777"/>
    </location>
</feature>
<keyword evidence="11 15" id="KW-0472">Membrane</keyword>
<dbReference type="FunFam" id="1.20.1560.10:FF:000018">
    <property type="entry name" value="ATP-binding cassette subfamily B member 11"/>
    <property type="match status" value="1"/>
</dbReference>
<evidence type="ECO:0000256" key="1">
    <source>
        <dbReference type="ARBA" id="ARBA00004651"/>
    </source>
</evidence>
<evidence type="ECO:0000313" key="18">
    <source>
        <dbReference type="EMBL" id="AHC54388.1"/>
    </source>
</evidence>
<keyword evidence="7" id="KW-0547">Nucleotide-binding</keyword>
<feature type="transmembrane region" description="Helical" evidence="15">
    <location>
        <begin position="708"/>
        <end position="733"/>
    </location>
</feature>
<dbReference type="PANTHER" id="PTHR43394:SF27">
    <property type="entry name" value="ATP-DEPENDENT TRANSLOCASE ABCB1-LIKE"/>
    <property type="match status" value="1"/>
</dbReference>
<dbReference type="InterPro" id="IPR003439">
    <property type="entry name" value="ABC_transporter-like_ATP-bd"/>
</dbReference>
<evidence type="ECO:0000256" key="9">
    <source>
        <dbReference type="ARBA" id="ARBA00022967"/>
    </source>
</evidence>
<comment type="similarity">
    <text evidence="2">Belongs to the ABC transporter superfamily. ABCB family. Multidrug resistance exporter (TC 3.A.1.201) subfamily.</text>
</comment>
<dbReference type="GO" id="GO:0017085">
    <property type="term" value="P:response to insecticide"/>
    <property type="evidence" value="ECO:0007669"/>
    <property type="project" value="UniProtKB-ARBA"/>
</dbReference>
<dbReference type="EC" id="7.6.2.2" evidence="3"/>
<dbReference type="FunFam" id="1.20.1560.10:FF:000009">
    <property type="entry name" value="ABC transporter B family member 1"/>
    <property type="match status" value="1"/>
</dbReference>
<dbReference type="SMR" id="V9SCT2"/>
<feature type="transmembrane region" description="Helical" evidence="15">
    <location>
        <begin position="221"/>
        <end position="244"/>
    </location>
</feature>
<dbReference type="InterPro" id="IPR017871">
    <property type="entry name" value="ABC_transporter-like_CS"/>
</dbReference>
<dbReference type="SUPFAM" id="SSF52540">
    <property type="entry name" value="P-loop containing nucleoside triphosphate hydrolases"/>
    <property type="match status" value="2"/>
</dbReference>
<dbReference type="PANTHER" id="PTHR43394">
    <property type="entry name" value="ATP-DEPENDENT PERMEASE MDL1, MITOCHONDRIAL"/>
    <property type="match status" value="1"/>
</dbReference>
<feature type="region of interest" description="Disordered" evidence="14">
    <location>
        <begin position="574"/>
        <end position="594"/>
    </location>
</feature>
<dbReference type="GO" id="GO:0090374">
    <property type="term" value="P:oligopeptide export from mitochondrion"/>
    <property type="evidence" value="ECO:0007669"/>
    <property type="project" value="TreeGrafter"/>
</dbReference>
<feature type="transmembrane region" description="Helical" evidence="15">
    <location>
        <begin position="857"/>
        <end position="878"/>
    </location>
</feature>
<dbReference type="InterPro" id="IPR003593">
    <property type="entry name" value="AAA+_ATPase"/>
</dbReference>
<protein>
    <recommendedName>
        <fullName evidence="3">ABC-type xenobiotic transporter</fullName>
        <ecNumber evidence="3">7.6.2.2</ecNumber>
    </recommendedName>
</protein>
<dbReference type="CDD" id="cd18578">
    <property type="entry name" value="ABC_6TM_Pgp_ABCB1_D2_like"/>
    <property type="match status" value="1"/>
</dbReference>
<dbReference type="PROSITE" id="PS50929">
    <property type="entry name" value="ABC_TM1F"/>
    <property type="match status" value="2"/>
</dbReference>
<evidence type="ECO:0000256" key="11">
    <source>
        <dbReference type="ARBA" id="ARBA00023136"/>
    </source>
</evidence>